<comment type="caution">
    <text evidence="2">The sequence shown here is derived from an EMBL/GenBank/DDBJ whole genome shotgun (WGS) entry which is preliminary data.</text>
</comment>
<dbReference type="AlphaFoldDB" id="A0AAW1GF16"/>
<sequence>MLQAVSPNPTQSATTNEYNSPKTTQSPHDKHLQYPAEPPSTAMTRCKRDAQPDTRPQQRLQGISAHPGANGISSPRNAARTRHRPMPAPGHNSKRELHQAPKTPTMKGPNNSETAAVTESGTPCCTRRTTYNTSRCQRLQPLKLLPSKPFTGNIQKPANPANKPNPQ</sequence>
<gene>
    <name evidence="2" type="ORF">VZT92_000972</name>
</gene>
<proteinExistence type="predicted"/>
<dbReference type="Proteomes" id="UP001488805">
    <property type="component" value="Unassembled WGS sequence"/>
</dbReference>
<keyword evidence="3" id="KW-1185">Reference proteome</keyword>
<reference evidence="2 3" key="1">
    <citation type="journal article" date="2024" name="Genome Biol. Evol.">
        <title>Chromosome-level genome assembly of the viviparous eelpout Zoarces viviparus.</title>
        <authorList>
            <person name="Fuhrmann N."/>
            <person name="Brasseur M.V."/>
            <person name="Bakowski C.E."/>
            <person name="Podsiadlowski L."/>
            <person name="Prost S."/>
            <person name="Krehenwinkel H."/>
            <person name="Mayer C."/>
        </authorList>
    </citation>
    <scope>NUCLEOTIDE SEQUENCE [LARGE SCALE GENOMIC DNA]</scope>
    <source>
        <strain evidence="2">NO-MEL_2022_Ind0_liver</strain>
    </source>
</reference>
<accession>A0AAW1GF16</accession>
<organism evidence="2 3">
    <name type="scientific">Zoarces viviparus</name>
    <name type="common">Viviparous eelpout</name>
    <name type="synonym">Blennius viviparus</name>
    <dbReference type="NCBI Taxonomy" id="48416"/>
    <lineage>
        <taxon>Eukaryota</taxon>
        <taxon>Metazoa</taxon>
        <taxon>Chordata</taxon>
        <taxon>Craniata</taxon>
        <taxon>Vertebrata</taxon>
        <taxon>Euteleostomi</taxon>
        <taxon>Actinopterygii</taxon>
        <taxon>Neopterygii</taxon>
        <taxon>Teleostei</taxon>
        <taxon>Neoteleostei</taxon>
        <taxon>Acanthomorphata</taxon>
        <taxon>Eupercaria</taxon>
        <taxon>Perciformes</taxon>
        <taxon>Cottioidei</taxon>
        <taxon>Zoarcales</taxon>
        <taxon>Zoarcidae</taxon>
        <taxon>Zoarcinae</taxon>
        <taxon>Zoarces</taxon>
    </lineage>
</organism>
<protein>
    <submittedName>
        <fullName evidence="2">Uncharacterized protein</fullName>
    </submittedName>
</protein>
<feature type="compositionally biased region" description="Polar residues" evidence="1">
    <location>
        <begin position="1"/>
        <end position="26"/>
    </location>
</feature>
<evidence type="ECO:0000256" key="1">
    <source>
        <dbReference type="SAM" id="MobiDB-lite"/>
    </source>
</evidence>
<feature type="compositionally biased region" description="Polar residues" evidence="1">
    <location>
        <begin position="108"/>
        <end position="137"/>
    </location>
</feature>
<dbReference type="EMBL" id="JBCEZU010000001">
    <property type="protein sequence ID" value="KAK9543176.1"/>
    <property type="molecule type" value="Genomic_DNA"/>
</dbReference>
<name>A0AAW1GF16_ZOAVI</name>
<evidence type="ECO:0000313" key="2">
    <source>
        <dbReference type="EMBL" id="KAK9543176.1"/>
    </source>
</evidence>
<feature type="region of interest" description="Disordered" evidence="1">
    <location>
        <begin position="1"/>
        <end position="167"/>
    </location>
</feature>
<evidence type="ECO:0000313" key="3">
    <source>
        <dbReference type="Proteomes" id="UP001488805"/>
    </source>
</evidence>
<feature type="compositionally biased region" description="Low complexity" evidence="1">
    <location>
        <begin position="156"/>
        <end position="167"/>
    </location>
</feature>